<feature type="non-terminal residue" evidence="3">
    <location>
        <position position="1"/>
    </location>
</feature>
<dbReference type="EMBL" id="CM026426">
    <property type="protein sequence ID" value="KAG0573105.1"/>
    <property type="molecule type" value="Genomic_DNA"/>
</dbReference>
<name>A0A8T0HQU2_CERPU</name>
<proteinExistence type="predicted"/>
<keyword evidence="4" id="KW-1185">Reference proteome</keyword>
<feature type="chain" id="PRO_5035722927" description="Secreted protein" evidence="2">
    <location>
        <begin position="21"/>
        <end position="139"/>
    </location>
</feature>
<protein>
    <recommendedName>
        <fullName evidence="5">Secreted protein</fullName>
    </recommendedName>
</protein>
<feature type="signal peptide" evidence="2">
    <location>
        <begin position="1"/>
        <end position="20"/>
    </location>
</feature>
<accession>A0A8T0HQU2</accession>
<reference evidence="3" key="1">
    <citation type="submission" date="2020-06" db="EMBL/GenBank/DDBJ databases">
        <title>WGS assembly of Ceratodon purpureus strain R40.</title>
        <authorList>
            <person name="Carey S.B."/>
            <person name="Jenkins J."/>
            <person name="Shu S."/>
            <person name="Lovell J.T."/>
            <person name="Sreedasyam A."/>
            <person name="Maumus F."/>
            <person name="Tiley G.P."/>
            <person name="Fernandez-Pozo N."/>
            <person name="Barry K."/>
            <person name="Chen C."/>
            <person name="Wang M."/>
            <person name="Lipzen A."/>
            <person name="Daum C."/>
            <person name="Saski C.A."/>
            <person name="Payton A.C."/>
            <person name="Mcbreen J.C."/>
            <person name="Conrad R.E."/>
            <person name="Kollar L.M."/>
            <person name="Olsson S."/>
            <person name="Huttunen S."/>
            <person name="Landis J.B."/>
            <person name="Wickett N.J."/>
            <person name="Johnson M.G."/>
            <person name="Rensing S.A."/>
            <person name="Grimwood J."/>
            <person name="Schmutz J."/>
            <person name="Mcdaniel S.F."/>
        </authorList>
    </citation>
    <scope>NUCLEOTIDE SEQUENCE</scope>
    <source>
        <strain evidence="3">R40</strain>
    </source>
</reference>
<evidence type="ECO:0000256" key="2">
    <source>
        <dbReference type="SAM" id="SignalP"/>
    </source>
</evidence>
<organism evidence="3 4">
    <name type="scientific">Ceratodon purpureus</name>
    <name type="common">Fire moss</name>
    <name type="synonym">Dicranum purpureum</name>
    <dbReference type="NCBI Taxonomy" id="3225"/>
    <lineage>
        <taxon>Eukaryota</taxon>
        <taxon>Viridiplantae</taxon>
        <taxon>Streptophyta</taxon>
        <taxon>Embryophyta</taxon>
        <taxon>Bryophyta</taxon>
        <taxon>Bryophytina</taxon>
        <taxon>Bryopsida</taxon>
        <taxon>Dicranidae</taxon>
        <taxon>Pseudoditrichales</taxon>
        <taxon>Ditrichaceae</taxon>
        <taxon>Ceratodon</taxon>
    </lineage>
</organism>
<evidence type="ECO:0000313" key="4">
    <source>
        <dbReference type="Proteomes" id="UP000822688"/>
    </source>
</evidence>
<feature type="region of interest" description="Disordered" evidence="1">
    <location>
        <begin position="97"/>
        <end position="119"/>
    </location>
</feature>
<dbReference type="AlphaFoldDB" id="A0A8T0HQU2"/>
<comment type="caution">
    <text evidence="3">The sequence shown here is derived from an EMBL/GenBank/DDBJ whole genome shotgun (WGS) entry which is preliminary data.</text>
</comment>
<evidence type="ECO:0000256" key="1">
    <source>
        <dbReference type="SAM" id="MobiDB-lite"/>
    </source>
</evidence>
<keyword evidence="2" id="KW-0732">Signal</keyword>
<evidence type="ECO:0008006" key="5">
    <source>
        <dbReference type="Google" id="ProtNLM"/>
    </source>
</evidence>
<dbReference type="Proteomes" id="UP000822688">
    <property type="component" value="Chromosome V"/>
</dbReference>
<sequence length="139" mass="16757">LLHLPLLTLISALITSHRWTQQIKKVNKYFQTIWTRNLRIHISRATTHIRNTNPFMKVKKNQKRYNRTTSKKKHTRRNRRNTSMFIILLPRHILMPSQHHQTSQEGEHAHQRASNQKTKHPCKLLPHLEFCNLGWNCFR</sequence>
<gene>
    <name evidence="3" type="ORF">KC19_VG149300</name>
</gene>
<evidence type="ECO:0000313" key="3">
    <source>
        <dbReference type="EMBL" id="KAG0573105.1"/>
    </source>
</evidence>